<dbReference type="InterPro" id="IPR036220">
    <property type="entry name" value="UDP-Glc/GDP-Man_DH_C_sf"/>
</dbReference>
<dbReference type="GO" id="GO:0051287">
    <property type="term" value="F:NAD binding"/>
    <property type="evidence" value="ECO:0007669"/>
    <property type="project" value="InterPro"/>
</dbReference>
<dbReference type="InterPro" id="IPR001732">
    <property type="entry name" value="UDP-Glc/GDP-Man_DH_N"/>
</dbReference>
<dbReference type="GO" id="GO:0000271">
    <property type="term" value="P:polysaccharide biosynthetic process"/>
    <property type="evidence" value="ECO:0007669"/>
    <property type="project" value="InterPro"/>
</dbReference>
<dbReference type="SUPFAM" id="SSF52413">
    <property type="entry name" value="UDP-glucose/GDP-mannose dehydrogenase C-terminal domain"/>
    <property type="match status" value="1"/>
</dbReference>
<reference evidence="6" key="1">
    <citation type="submission" date="2016-11" db="EMBL/GenBank/DDBJ databases">
        <authorList>
            <person name="Varghese N."/>
            <person name="Submissions S."/>
        </authorList>
    </citation>
    <scope>NUCLEOTIDE SEQUENCE [LARGE SCALE GENOMIC DNA]</scope>
    <source>
        <strain evidence="6">DSM 29327</strain>
    </source>
</reference>
<gene>
    <name evidence="5" type="ORF">SAMN05444414_12515</name>
</gene>
<dbReference type="PIRSF" id="PIRSF500136">
    <property type="entry name" value="UDP_ManNAc_DH"/>
    <property type="match status" value="1"/>
</dbReference>
<dbReference type="STRING" id="1054996.SAMN05444414_12515"/>
<dbReference type="Pfam" id="PF00984">
    <property type="entry name" value="UDPG_MGDP_dh"/>
    <property type="match status" value="1"/>
</dbReference>
<comment type="similarity">
    <text evidence="3">Belongs to the UDP-glucose/GDP-mannose dehydrogenase family.</text>
</comment>
<dbReference type="AlphaFoldDB" id="A0A1M7CFY1"/>
<name>A0A1M7CFY1_9RHOB</name>
<dbReference type="PANTHER" id="PTHR43491:SF1">
    <property type="entry name" value="UDP-N-ACETYL-D-MANNOSAMINE DEHYDROGENASE"/>
    <property type="match status" value="1"/>
</dbReference>
<protein>
    <submittedName>
        <fullName evidence="5">UDP-N-acetyl-D-glucosamine dehydrogenase</fullName>
    </submittedName>
</protein>
<dbReference type="EMBL" id="FRBN01000025">
    <property type="protein sequence ID" value="SHL66125.1"/>
    <property type="molecule type" value="Genomic_DNA"/>
</dbReference>
<dbReference type="InterPro" id="IPR014026">
    <property type="entry name" value="UDP-Glc/GDP-Man_DH_dimer"/>
</dbReference>
<evidence type="ECO:0000256" key="1">
    <source>
        <dbReference type="ARBA" id="ARBA00023002"/>
    </source>
</evidence>
<proteinExistence type="inferred from homology"/>
<dbReference type="GO" id="GO:0016616">
    <property type="term" value="F:oxidoreductase activity, acting on the CH-OH group of donors, NAD or NADP as acceptor"/>
    <property type="evidence" value="ECO:0007669"/>
    <property type="project" value="InterPro"/>
</dbReference>
<organism evidence="5 6">
    <name type="scientific">Roseovarius marisflavi</name>
    <dbReference type="NCBI Taxonomy" id="1054996"/>
    <lineage>
        <taxon>Bacteria</taxon>
        <taxon>Pseudomonadati</taxon>
        <taxon>Pseudomonadota</taxon>
        <taxon>Alphaproteobacteria</taxon>
        <taxon>Rhodobacterales</taxon>
        <taxon>Roseobacteraceae</taxon>
        <taxon>Roseovarius</taxon>
    </lineage>
</organism>
<dbReference type="InterPro" id="IPR036291">
    <property type="entry name" value="NAD(P)-bd_dom_sf"/>
</dbReference>
<dbReference type="RefSeq" id="WP_245813549.1">
    <property type="nucleotide sequence ID" value="NZ_FRBN01000025.1"/>
</dbReference>
<dbReference type="SUPFAM" id="SSF48179">
    <property type="entry name" value="6-phosphogluconate dehydrogenase C-terminal domain-like"/>
    <property type="match status" value="1"/>
</dbReference>
<dbReference type="InterPro" id="IPR017476">
    <property type="entry name" value="UDP-Glc/GDP-Man"/>
</dbReference>
<dbReference type="SUPFAM" id="SSF51735">
    <property type="entry name" value="NAD(P)-binding Rossmann-fold domains"/>
    <property type="match status" value="1"/>
</dbReference>
<feature type="domain" description="UDP-glucose/GDP-mannose dehydrogenase C-terminal" evidence="4">
    <location>
        <begin position="343"/>
        <end position="443"/>
    </location>
</feature>
<dbReference type="Gene3D" id="3.40.50.720">
    <property type="entry name" value="NAD(P)-binding Rossmann-like Domain"/>
    <property type="match status" value="2"/>
</dbReference>
<keyword evidence="1" id="KW-0560">Oxidoreductase</keyword>
<dbReference type="InterPro" id="IPR008927">
    <property type="entry name" value="6-PGluconate_DH-like_C_sf"/>
</dbReference>
<dbReference type="Proteomes" id="UP000184191">
    <property type="component" value="Unassembled WGS sequence"/>
</dbReference>
<dbReference type="InterPro" id="IPR028359">
    <property type="entry name" value="UDP_ManNAc/GlcNAc_DH"/>
</dbReference>
<dbReference type="Pfam" id="PF03720">
    <property type="entry name" value="UDPG_MGDP_dh_C"/>
    <property type="match status" value="1"/>
</dbReference>
<accession>A0A1M7CFY1</accession>
<dbReference type="PIRSF" id="PIRSF000124">
    <property type="entry name" value="UDPglc_GDPman_dh"/>
    <property type="match status" value="1"/>
</dbReference>
<evidence type="ECO:0000256" key="2">
    <source>
        <dbReference type="ARBA" id="ARBA00023027"/>
    </source>
</evidence>
<evidence type="ECO:0000313" key="5">
    <source>
        <dbReference type="EMBL" id="SHL66125.1"/>
    </source>
</evidence>
<dbReference type="NCBIfam" id="TIGR03026">
    <property type="entry name" value="NDP-sugDHase"/>
    <property type="match status" value="1"/>
</dbReference>
<keyword evidence="6" id="KW-1185">Reference proteome</keyword>
<evidence type="ECO:0000313" key="6">
    <source>
        <dbReference type="Proteomes" id="UP000184191"/>
    </source>
</evidence>
<dbReference type="PANTHER" id="PTHR43491">
    <property type="entry name" value="UDP-N-ACETYL-D-MANNOSAMINE DEHYDROGENASE"/>
    <property type="match status" value="1"/>
</dbReference>
<evidence type="ECO:0000259" key="4">
    <source>
        <dbReference type="SMART" id="SM00984"/>
    </source>
</evidence>
<dbReference type="InterPro" id="IPR014027">
    <property type="entry name" value="UDP-Glc/GDP-Man_DH_C"/>
</dbReference>
<evidence type="ECO:0000256" key="3">
    <source>
        <dbReference type="PIRNR" id="PIRNR000124"/>
    </source>
</evidence>
<sequence>MQNFGDEFTVSENSFVELLSKIETLTAKIAILGLGYVGLPLAVTTARSGLHVTGFDVDPAKIEKLYAGNSYIGAISDQELVDLRDEGRVAWTTDFTQLADMDVFVICVPTPLTAHREPDLSYVISTTEEIARHITQGTLVALESTTYPGTTDEVLTPILARSGLKPGHDIFIGFSPEREDPGNAVYNTNTIPKIVAGDGPEASQLMEAFYRKVVQDVVPVSKTRTAEAIKITENIFRAVNIALVNELKVIFDAMDIDVWEVIDGAATKPFGFMPFYPGPGLGGHCIPIDPFYLTWKAREYHLSTRFIELAGEINSNMPDYVVSKLREVLDRRLGLGLSRSRILIIGIAYKKNIPDMRESPSVRLLSLLRTAGAQVAFHDPHVPEIPRMREYPELLGYKSIAFDNIDPANFDAILIATDHDDIDYTALAAMDLPIVDTRNAMQKRALPMTNVTKA</sequence>
<dbReference type="SMART" id="SM00984">
    <property type="entry name" value="UDPG_MGDP_dh_C"/>
    <property type="match status" value="1"/>
</dbReference>
<dbReference type="Pfam" id="PF03721">
    <property type="entry name" value="UDPG_MGDP_dh_N"/>
    <property type="match status" value="1"/>
</dbReference>
<dbReference type="GO" id="GO:0016628">
    <property type="term" value="F:oxidoreductase activity, acting on the CH-CH group of donors, NAD or NADP as acceptor"/>
    <property type="evidence" value="ECO:0007669"/>
    <property type="project" value="InterPro"/>
</dbReference>
<keyword evidence="2" id="KW-0520">NAD</keyword>